<dbReference type="KEGG" id="lrs:PX52LOC_03404"/>
<proteinExistence type="predicted"/>
<gene>
    <name evidence="1" type="ORF">PX52LOC_03404</name>
</gene>
<dbReference type="Proteomes" id="UP000324974">
    <property type="component" value="Chromosome"/>
</dbReference>
<evidence type="ECO:0000313" key="2">
    <source>
        <dbReference type="Proteomes" id="UP000324974"/>
    </source>
</evidence>
<sequence>MSDATGKGRTPLGPEDRARMARLYEEVKGRLEEMALIVSRTLHLPDSGDALAVFHPRPVKPGERMPVDIEIICHGNVCGCYDYRDGTCGPC</sequence>
<evidence type="ECO:0000313" key="1">
    <source>
        <dbReference type="EMBL" id="QEL16450.1"/>
    </source>
</evidence>
<dbReference type="OrthoDB" id="8565252at2"/>
<keyword evidence="2" id="KW-1185">Reference proteome</keyword>
<reference evidence="2" key="1">
    <citation type="submission" date="2019-08" db="EMBL/GenBank/DDBJ databases">
        <title>Limnoglobus roseus gen. nov., sp. nov., a novel freshwater planctomycete with a giant genome from the family Gemmataceae.</title>
        <authorList>
            <person name="Kulichevskaya I.S."/>
            <person name="Naumoff D.G."/>
            <person name="Miroshnikov K."/>
            <person name="Ivanova A."/>
            <person name="Philippov D.A."/>
            <person name="Hakobyan A."/>
            <person name="Rijpstra I.C."/>
            <person name="Sinninghe Damste J.S."/>
            <person name="Liesack W."/>
            <person name="Dedysh S.N."/>
        </authorList>
    </citation>
    <scope>NUCLEOTIDE SEQUENCE [LARGE SCALE GENOMIC DNA]</scope>
    <source>
        <strain evidence="2">PX52</strain>
    </source>
</reference>
<name>A0A5C1ACI0_9BACT</name>
<dbReference type="AlphaFoldDB" id="A0A5C1ACI0"/>
<dbReference type="RefSeq" id="WP_149111178.1">
    <property type="nucleotide sequence ID" value="NZ_CP042425.1"/>
</dbReference>
<protein>
    <submittedName>
        <fullName evidence="1">Uncharacterized protein</fullName>
    </submittedName>
</protein>
<organism evidence="1 2">
    <name type="scientific">Limnoglobus roseus</name>
    <dbReference type="NCBI Taxonomy" id="2598579"/>
    <lineage>
        <taxon>Bacteria</taxon>
        <taxon>Pseudomonadati</taxon>
        <taxon>Planctomycetota</taxon>
        <taxon>Planctomycetia</taxon>
        <taxon>Gemmatales</taxon>
        <taxon>Gemmataceae</taxon>
        <taxon>Limnoglobus</taxon>
    </lineage>
</organism>
<dbReference type="EMBL" id="CP042425">
    <property type="protein sequence ID" value="QEL16450.1"/>
    <property type="molecule type" value="Genomic_DNA"/>
</dbReference>
<accession>A0A5C1ACI0</accession>